<accession>A0A8H7YTZ0</accession>
<comment type="caution">
    <text evidence="2">The sequence shown here is derived from an EMBL/GenBank/DDBJ whole genome shotgun (WGS) entry which is preliminary data.</text>
</comment>
<evidence type="ECO:0008006" key="4">
    <source>
        <dbReference type="Google" id="ProtNLM"/>
    </source>
</evidence>
<dbReference type="VEuPathDB" id="FungiDB:I7I52_06628"/>
<organism evidence="2 3">
    <name type="scientific">Ajellomyces capsulatus</name>
    <name type="common">Darling's disease fungus</name>
    <name type="synonym">Histoplasma capsulatum</name>
    <dbReference type="NCBI Taxonomy" id="5037"/>
    <lineage>
        <taxon>Eukaryota</taxon>
        <taxon>Fungi</taxon>
        <taxon>Dikarya</taxon>
        <taxon>Ascomycota</taxon>
        <taxon>Pezizomycotina</taxon>
        <taxon>Eurotiomycetes</taxon>
        <taxon>Eurotiomycetidae</taxon>
        <taxon>Onygenales</taxon>
        <taxon>Ajellomycetaceae</taxon>
        <taxon>Histoplasma</taxon>
    </lineage>
</organism>
<proteinExistence type="predicted"/>
<feature type="compositionally biased region" description="Acidic residues" evidence="1">
    <location>
        <begin position="194"/>
        <end position="204"/>
    </location>
</feature>
<dbReference type="EMBL" id="JAEVHI010000003">
    <property type="protein sequence ID" value="KAG5296097.1"/>
    <property type="molecule type" value="Genomic_DNA"/>
</dbReference>
<gene>
    <name evidence="2" type="ORF">I7I52_06628</name>
</gene>
<feature type="compositionally biased region" description="Low complexity" evidence="1">
    <location>
        <begin position="399"/>
        <end position="423"/>
    </location>
</feature>
<protein>
    <recommendedName>
        <fullName evidence="4">Protein kinase domain-containing protein</fullName>
    </recommendedName>
</protein>
<dbReference type="SUPFAM" id="SSF56112">
    <property type="entry name" value="Protein kinase-like (PK-like)"/>
    <property type="match status" value="1"/>
</dbReference>
<dbReference type="Proteomes" id="UP000670092">
    <property type="component" value="Unassembled WGS sequence"/>
</dbReference>
<evidence type="ECO:0000256" key="1">
    <source>
        <dbReference type="SAM" id="MobiDB-lite"/>
    </source>
</evidence>
<reference evidence="2 3" key="1">
    <citation type="submission" date="2021-01" db="EMBL/GenBank/DDBJ databases">
        <title>Chromosome-level genome assembly of a human fungal pathogen reveals clustering of transcriptionally co-regulated genes.</title>
        <authorList>
            <person name="Voorhies M."/>
            <person name="Cohen S."/>
            <person name="Shea T.P."/>
            <person name="Petrus S."/>
            <person name="Munoz J.F."/>
            <person name="Poplawski S."/>
            <person name="Goldman W.E."/>
            <person name="Michael T."/>
            <person name="Cuomo C.A."/>
            <person name="Sil A."/>
            <person name="Beyhan S."/>
        </authorList>
    </citation>
    <scope>NUCLEOTIDE SEQUENCE [LARGE SCALE GENOMIC DNA]</scope>
    <source>
        <strain evidence="2 3">G184AR</strain>
    </source>
</reference>
<feature type="region of interest" description="Disordered" evidence="1">
    <location>
        <begin position="18"/>
        <end position="46"/>
    </location>
</feature>
<feature type="region of interest" description="Disordered" evidence="1">
    <location>
        <begin position="391"/>
        <end position="491"/>
    </location>
</feature>
<evidence type="ECO:0000313" key="2">
    <source>
        <dbReference type="EMBL" id="KAG5296097.1"/>
    </source>
</evidence>
<dbReference type="InterPro" id="IPR011009">
    <property type="entry name" value="Kinase-like_dom_sf"/>
</dbReference>
<evidence type="ECO:0000313" key="3">
    <source>
        <dbReference type="Proteomes" id="UP000670092"/>
    </source>
</evidence>
<feature type="compositionally biased region" description="Polar residues" evidence="1">
    <location>
        <begin position="425"/>
        <end position="434"/>
    </location>
</feature>
<dbReference type="AlphaFoldDB" id="A0A8H7YTZ0"/>
<dbReference type="OrthoDB" id="2156052at2759"/>
<sequence>MTDDGSLDYKALFHAAEEGRRRAEELRGEAEKLRREAEDQARQERARNQPTTLWEFMKACHDLLSRPLKVGTLSHSTKGNIPPPTGKYCPTKLCLWSDCPTQQQEIYNVVSTYLQPAAGEAPQLFASFVELHGISRRFSRRQLRSERDLEIYERIAVEDHVHDIIAELCKIPEAQKRFQLGEGVMFDSHTNTLEDPDDDAEPMDESSTLHPRPDQFCIHRVDSTTRALLTTVEYKPPHKLSVENLRVGLRPMKFWEEVVQATIPLDTNEKLKYNAEQLTGAVLTQEYHVMIQQGLEYSYITNGFALILLHVPYDDPSTLYYYLFEPNMDVNPDDPDAFLRPKTAIARVLCLCLMSFSSQIRSQTWRNAARSQLHLWETSFDYIHSTIPNEELKQVPPGSEYASSEETASEYLPSSPLQSPPQQGRRVSTRSQAGCSPMDRAVLRDPMESSDSDSGPATQSRKRSFGQIMSSPSNRSSEHPADNNSPSSGEYRQHTEMFCTQNCLLGLQQKEGLLDRRCPNVHLHQQGQNGDRHRIDAGKLVHLLKQQLDHDLDHNCTPFGECGSYGAPFKITCATYGYTVVGKGTTSRLWKLVSREAEIYRILQKAQGSAVPVFLGAINLELVYFLHGAGEIRHMLLMGWGGGDLRNANGSPTLHREISRSKKEIRMLGVVHDDLRNANMLWNDELGRVLIIDFHRSHIDCRPKEKRIGSLKRSLDWGRSKRQRLSPCK</sequence>
<feature type="region of interest" description="Disordered" evidence="1">
    <location>
        <begin position="188"/>
        <end position="212"/>
    </location>
</feature>
<name>A0A8H7YTZ0_AJECA</name>